<gene>
    <name evidence="6" type="ORF">DF182_23385</name>
</gene>
<evidence type="ECO:0000313" key="7">
    <source>
        <dbReference type="Proteomes" id="UP000253410"/>
    </source>
</evidence>
<dbReference type="Proteomes" id="UP000253410">
    <property type="component" value="Unassembled WGS sequence"/>
</dbReference>
<keyword evidence="2 5" id="KW-0812">Transmembrane</keyword>
<comment type="subcellular location">
    <subcellularLocation>
        <location evidence="1">Membrane</location>
        <topology evidence="1">Single-pass membrane protein</topology>
    </subcellularLocation>
</comment>
<dbReference type="AlphaFoldDB" id="A0A365XTW7"/>
<accession>A0A365XTW7</accession>
<dbReference type="EMBL" id="QFFJ01000002">
    <property type="protein sequence ID" value="RBL89461.1"/>
    <property type="molecule type" value="Genomic_DNA"/>
</dbReference>
<feature type="transmembrane region" description="Helical" evidence="5">
    <location>
        <begin position="41"/>
        <end position="64"/>
    </location>
</feature>
<evidence type="ECO:0000256" key="1">
    <source>
        <dbReference type="ARBA" id="ARBA00004167"/>
    </source>
</evidence>
<dbReference type="GO" id="GO:0016020">
    <property type="term" value="C:membrane"/>
    <property type="evidence" value="ECO:0007669"/>
    <property type="project" value="UniProtKB-SubCell"/>
</dbReference>
<evidence type="ECO:0000313" key="6">
    <source>
        <dbReference type="EMBL" id="RBL89461.1"/>
    </source>
</evidence>
<keyword evidence="4 5" id="KW-0472">Membrane</keyword>
<evidence type="ECO:0008006" key="8">
    <source>
        <dbReference type="Google" id="ProtNLM"/>
    </source>
</evidence>
<keyword evidence="3 5" id="KW-1133">Transmembrane helix</keyword>
<dbReference type="PANTHER" id="PTHR30386:SF26">
    <property type="entry name" value="TRANSPORT PROTEIN COMB"/>
    <property type="match status" value="1"/>
</dbReference>
<dbReference type="PANTHER" id="PTHR30386">
    <property type="entry name" value="MEMBRANE FUSION SUBUNIT OF EMRAB-TOLC MULTIDRUG EFFLUX PUMP"/>
    <property type="match status" value="1"/>
</dbReference>
<proteinExistence type="predicted"/>
<reference evidence="6 7" key="1">
    <citation type="submission" date="2018-05" db="EMBL/GenBank/DDBJ databases">
        <title>Chitinophaga sp. K3CV102501T nov., isolated from isolated from a monsoon evergreen broad-leaved forest soil.</title>
        <authorList>
            <person name="Lv Y."/>
        </authorList>
    </citation>
    <scope>NUCLEOTIDE SEQUENCE [LARGE SCALE GENOMIC DNA]</scope>
    <source>
        <strain evidence="6 7">GDMCC 1.1325</strain>
    </source>
</reference>
<protein>
    <recommendedName>
        <fullName evidence="8">HlyD family secretion protein</fullName>
    </recommendedName>
</protein>
<evidence type="ECO:0000256" key="2">
    <source>
        <dbReference type="ARBA" id="ARBA00022692"/>
    </source>
</evidence>
<evidence type="ECO:0000256" key="4">
    <source>
        <dbReference type="ARBA" id="ARBA00023136"/>
    </source>
</evidence>
<keyword evidence="7" id="KW-1185">Reference proteome</keyword>
<dbReference type="InterPro" id="IPR050739">
    <property type="entry name" value="MFP"/>
</dbReference>
<dbReference type="Gene3D" id="2.40.30.170">
    <property type="match status" value="1"/>
</dbReference>
<evidence type="ECO:0000256" key="5">
    <source>
        <dbReference type="SAM" id="Phobius"/>
    </source>
</evidence>
<evidence type="ECO:0000256" key="3">
    <source>
        <dbReference type="ARBA" id="ARBA00022989"/>
    </source>
</evidence>
<sequence>MLSNKTGYNRTKVSDDMNHENPAFHDSSMAVGEMLSANPGFLVRNGIGIFFGIITSLFALAWLVKYPDIVYGHAKMVGVNTPKLIVAKTSGKLVFLSNLNGKQVKKDEIIGIMESTAEASEVISLSQQIDSAIFYLQKKNYIRLNQLLQSDYSQLGEVQSAYRDFIHSYLQFRDYIQKGAFIQKRMLLGQELDNITHAHKNLFQQEQLYQEDTKLTQTTVDVNTQLLKAKVISELEYREQTSKLINKKLSLPQIKAALISNEREQIVKQKEIVELDNQIVMQQTIFLESLNNFKNDLAEWKRKFLLTAPVAGTLAYNGFIQENEHLQAEQHVAYVVPGNSAYYMQMVIPQENFGKVAVGQKVLLKFPSYQWEEYGSIQGKIGYISPIPTDSGYLAGIVLPDGLKTSYNKTLYFRDGLVARAEIITSDARLLERFYRNFLKNFNR</sequence>
<organism evidence="6 7">
    <name type="scientific">Chitinophaga flava</name>
    <dbReference type="NCBI Taxonomy" id="2259036"/>
    <lineage>
        <taxon>Bacteria</taxon>
        <taxon>Pseudomonadati</taxon>
        <taxon>Bacteroidota</taxon>
        <taxon>Chitinophagia</taxon>
        <taxon>Chitinophagales</taxon>
        <taxon>Chitinophagaceae</taxon>
        <taxon>Chitinophaga</taxon>
    </lineage>
</organism>
<name>A0A365XTW7_9BACT</name>
<comment type="caution">
    <text evidence="6">The sequence shown here is derived from an EMBL/GenBank/DDBJ whole genome shotgun (WGS) entry which is preliminary data.</text>
</comment>